<dbReference type="PROSITE" id="PS51257">
    <property type="entry name" value="PROKAR_LIPOPROTEIN"/>
    <property type="match status" value="1"/>
</dbReference>
<keyword evidence="2" id="KW-0812">Transmembrane</keyword>
<name>A0A378RJ78_MYROD</name>
<dbReference type="SMART" id="SM00028">
    <property type="entry name" value="TPR"/>
    <property type="match status" value="4"/>
</dbReference>
<dbReference type="Gene3D" id="3.30.565.10">
    <property type="entry name" value="Histidine kinase-like ATPase, C-terminal domain"/>
    <property type="match status" value="1"/>
</dbReference>
<dbReference type="SUPFAM" id="SSF48452">
    <property type="entry name" value="TPR-like"/>
    <property type="match status" value="1"/>
</dbReference>
<evidence type="ECO:0000256" key="1">
    <source>
        <dbReference type="SAM" id="Coils"/>
    </source>
</evidence>
<dbReference type="EMBL" id="UGQL01000001">
    <property type="protein sequence ID" value="STZ27025.1"/>
    <property type="molecule type" value="Genomic_DNA"/>
</dbReference>
<organism evidence="4 5">
    <name type="scientific">Myroides odoratus</name>
    <name type="common">Flavobacterium odoratum</name>
    <dbReference type="NCBI Taxonomy" id="256"/>
    <lineage>
        <taxon>Bacteria</taxon>
        <taxon>Pseudomonadati</taxon>
        <taxon>Bacteroidota</taxon>
        <taxon>Flavobacteriia</taxon>
        <taxon>Flavobacteriales</taxon>
        <taxon>Flavobacteriaceae</taxon>
        <taxon>Myroides</taxon>
    </lineage>
</organism>
<keyword evidence="2" id="KW-0472">Membrane</keyword>
<keyword evidence="2" id="KW-1133">Transmembrane helix</keyword>
<dbReference type="InterPro" id="IPR050640">
    <property type="entry name" value="Bact_2-comp_sensor_kinase"/>
</dbReference>
<dbReference type="InterPro" id="IPR010559">
    <property type="entry name" value="Sig_transdc_His_kin_internal"/>
</dbReference>
<evidence type="ECO:0000259" key="3">
    <source>
        <dbReference type="Pfam" id="PF06580"/>
    </source>
</evidence>
<feature type="transmembrane region" description="Helical" evidence="2">
    <location>
        <begin position="392"/>
        <end position="412"/>
    </location>
</feature>
<dbReference type="InterPro" id="IPR011990">
    <property type="entry name" value="TPR-like_helical_dom_sf"/>
</dbReference>
<sequence length="636" mass="74241">MVSFRYTYFFILVLVLVLSCTKRPTLESSPRRASAVTEQSIKQGLNFYLSLDTVPTLARKEYIAAFLHQQDTAFTSSPYGRFLEGLPFYYAKAPDSFAPYFVPALTHYATLDFPWKRLVTYTKLQQQLTQQGVATSDFMALLYAQLDSAKQRPTPVDYQLYDLLAKAYFMHRDIPQALEYTTLHFEHHPFQNHRVTQSRYYDISFLLAAELEDSTKTHQALLQLKGLLQHSTDSIAIARYYDMEARYFALVGRYDEALKSSKRYVEVNEQINQINPVIYNNLATSFERNNQLDSAIFYYKKGIAVAQQMKIKEQHLLYGGLSTVYKRQGNYQQALLALDSSFAHVTRLKERMNANKLKELELQYQTKEKDVEISTLKDNFQLQQKNFQQQRWITWLVVFFIIGILSYGLILYRQRLLQEKNKHLALQNKKMQLEQRILQVQLNPHFIYNAIANLQGLINQENKAVANRYLIALSKLIRHILELNRRDFVPLSEDLQAVENYLQVQQMRYSNRFTYSIHTNNIAVDDVLIPPMLLQPFIENAIEHGFQHIDYQGELTLTLDQRDQELFISIRDNGRGFQPTTETAKKQSLSQIITQERLDVLFHDQPQRAFFKLREIQDTSSSSGVEVILCLPLIYP</sequence>
<gene>
    <name evidence="4" type="primary">ypdA_2</name>
    <name evidence="4" type="ORF">NCTC11179_00552</name>
</gene>
<dbReference type="PANTHER" id="PTHR34220">
    <property type="entry name" value="SENSOR HISTIDINE KINASE YPDA"/>
    <property type="match status" value="1"/>
</dbReference>
<dbReference type="Proteomes" id="UP000255024">
    <property type="component" value="Unassembled WGS sequence"/>
</dbReference>
<dbReference type="SUPFAM" id="SSF55874">
    <property type="entry name" value="ATPase domain of HSP90 chaperone/DNA topoisomerase II/histidine kinase"/>
    <property type="match status" value="1"/>
</dbReference>
<protein>
    <submittedName>
        <fullName evidence="4">Inner membrane protein ypdA</fullName>
    </submittedName>
</protein>
<dbReference type="InterPro" id="IPR019734">
    <property type="entry name" value="TPR_rpt"/>
</dbReference>
<proteinExistence type="predicted"/>
<dbReference type="AlphaFoldDB" id="A0A378RJ78"/>
<dbReference type="RefSeq" id="WP_115090048.1">
    <property type="nucleotide sequence ID" value="NZ_CP068107.1"/>
</dbReference>
<dbReference type="GO" id="GO:0016020">
    <property type="term" value="C:membrane"/>
    <property type="evidence" value="ECO:0007669"/>
    <property type="project" value="InterPro"/>
</dbReference>
<evidence type="ECO:0000313" key="5">
    <source>
        <dbReference type="Proteomes" id="UP000255024"/>
    </source>
</evidence>
<keyword evidence="5" id="KW-1185">Reference proteome</keyword>
<reference evidence="4 5" key="1">
    <citation type="submission" date="2018-06" db="EMBL/GenBank/DDBJ databases">
        <authorList>
            <consortium name="Pathogen Informatics"/>
            <person name="Doyle S."/>
        </authorList>
    </citation>
    <scope>NUCLEOTIDE SEQUENCE [LARGE SCALE GENOMIC DNA]</scope>
    <source>
        <strain evidence="4 5">NCTC11179</strain>
    </source>
</reference>
<dbReference type="InterPro" id="IPR036890">
    <property type="entry name" value="HATPase_C_sf"/>
</dbReference>
<dbReference type="Pfam" id="PF06580">
    <property type="entry name" value="His_kinase"/>
    <property type="match status" value="1"/>
</dbReference>
<dbReference type="PANTHER" id="PTHR34220:SF7">
    <property type="entry name" value="SENSOR HISTIDINE KINASE YPDA"/>
    <property type="match status" value="1"/>
</dbReference>
<keyword evidence="1" id="KW-0175">Coiled coil</keyword>
<dbReference type="GO" id="GO:0000155">
    <property type="term" value="F:phosphorelay sensor kinase activity"/>
    <property type="evidence" value="ECO:0007669"/>
    <property type="project" value="InterPro"/>
</dbReference>
<dbReference type="Gene3D" id="1.25.40.10">
    <property type="entry name" value="Tetratricopeptide repeat domain"/>
    <property type="match status" value="1"/>
</dbReference>
<feature type="domain" description="Signal transduction histidine kinase internal region" evidence="3">
    <location>
        <begin position="434"/>
        <end position="513"/>
    </location>
</feature>
<evidence type="ECO:0000256" key="2">
    <source>
        <dbReference type="SAM" id="Phobius"/>
    </source>
</evidence>
<evidence type="ECO:0000313" key="4">
    <source>
        <dbReference type="EMBL" id="STZ27025.1"/>
    </source>
</evidence>
<accession>A0A378RJ78</accession>
<feature type="coiled-coil region" evidence="1">
    <location>
        <begin position="416"/>
        <end position="443"/>
    </location>
</feature>